<evidence type="ECO:0000313" key="2">
    <source>
        <dbReference type="EMBL" id="EKM56284.1"/>
    </source>
</evidence>
<dbReference type="InterPro" id="IPR011032">
    <property type="entry name" value="GroES-like_sf"/>
</dbReference>
<protein>
    <recommendedName>
        <fullName evidence="1">Enoyl reductase (ER) domain-containing protein</fullName>
    </recommendedName>
</protein>
<dbReference type="Pfam" id="PF08240">
    <property type="entry name" value="ADH_N"/>
    <property type="match status" value="1"/>
</dbReference>
<dbReference type="PANTHER" id="PTHR45348">
    <property type="entry name" value="HYPOTHETICAL OXIDOREDUCTASE (EUROFUNG)"/>
    <property type="match status" value="1"/>
</dbReference>
<dbReference type="SUPFAM" id="SSF51735">
    <property type="entry name" value="NAD(P)-binding Rossmann-fold domains"/>
    <property type="match status" value="1"/>
</dbReference>
<dbReference type="HOGENOM" id="CLU_026673_16_5_1"/>
<organism evidence="2 3">
    <name type="scientific">Phanerochaete carnosa (strain HHB-10118-sp)</name>
    <name type="common">White-rot fungus</name>
    <name type="synonym">Peniophora carnosa</name>
    <dbReference type="NCBI Taxonomy" id="650164"/>
    <lineage>
        <taxon>Eukaryota</taxon>
        <taxon>Fungi</taxon>
        <taxon>Dikarya</taxon>
        <taxon>Basidiomycota</taxon>
        <taxon>Agaricomycotina</taxon>
        <taxon>Agaricomycetes</taxon>
        <taxon>Polyporales</taxon>
        <taxon>Phanerochaetaceae</taxon>
        <taxon>Phanerochaete</taxon>
    </lineage>
</organism>
<dbReference type="GeneID" id="18908508"/>
<sequence>MSTHRAVAITAIGSLQVIDLPTPAPEPDEVLVHVRYAALIPFDEYQLDAGFALSVNDFPRVVGFASAGYVKAVGSNVKDLKEGDRVTAYNFPETKNKAAQEYTLVPRVHVAKVPESVQLHEAASITDNYTTAIYTVFGSPNLALPVPPSLVPSSAIPERTAVDLSAPALVYGAGSSSGQFLVQALRIAGFTNIFAVASSHHHTFLRTLGATQTFDYRAPDVVSQIRAAAGSTAYGRFAVAVDPIAARSSLTLLSEILAPSGTAADTPATRLAILAPFKDGDSVTNAPDSAMHFTFPPWLDALFAGKDVQLLPIFTFQLHGDAFSRENIIPVILPRLLERGEIRPNPIRLLNEGSVLDRVNTGLELLRKNKVSGEKVVVDLQFDV</sequence>
<dbReference type="EMBL" id="JH930471">
    <property type="protein sequence ID" value="EKM56284.1"/>
    <property type="molecule type" value="Genomic_DNA"/>
</dbReference>
<dbReference type="KEGG" id="pco:PHACADRAFT_140921"/>
<keyword evidence="3" id="KW-1185">Reference proteome</keyword>
<name>K5WBF1_PHACS</name>
<dbReference type="Gene3D" id="3.90.180.10">
    <property type="entry name" value="Medium-chain alcohol dehydrogenases, catalytic domain"/>
    <property type="match status" value="1"/>
</dbReference>
<evidence type="ECO:0000259" key="1">
    <source>
        <dbReference type="SMART" id="SM00829"/>
    </source>
</evidence>
<dbReference type="AlphaFoldDB" id="K5WBF1"/>
<dbReference type="Gene3D" id="3.40.50.720">
    <property type="entry name" value="NAD(P)-binding Rossmann-like Domain"/>
    <property type="match status" value="1"/>
</dbReference>
<dbReference type="OrthoDB" id="9992527at2759"/>
<dbReference type="InterPro" id="IPR020843">
    <property type="entry name" value="ER"/>
</dbReference>
<dbReference type="InterPro" id="IPR047122">
    <property type="entry name" value="Trans-enoyl_RdTase-like"/>
</dbReference>
<dbReference type="Pfam" id="PF00107">
    <property type="entry name" value="ADH_zinc_N"/>
    <property type="match status" value="1"/>
</dbReference>
<dbReference type="InParanoid" id="K5WBF1"/>
<dbReference type="InterPro" id="IPR013149">
    <property type="entry name" value="ADH-like_C"/>
</dbReference>
<proteinExistence type="predicted"/>
<accession>K5WBF1</accession>
<dbReference type="SMART" id="SM00829">
    <property type="entry name" value="PKS_ER"/>
    <property type="match status" value="1"/>
</dbReference>
<feature type="domain" description="Enoyl reductase (ER)" evidence="1">
    <location>
        <begin position="10"/>
        <end position="378"/>
    </location>
</feature>
<dbReference type="GO" id="GO:0016651">
    <property type="term" value="F:oxidoreductase activity, acting on NAD(P)H"/>
    <property type="evidence" value="ECO:0007669"/>
    <property type="project" value="InterPro"/>
</dbReference>
<dbReference type="RefSeq" id="XP_007394138.1">
    <property type="nucleotide sequence ID" value="XM_007394076.1"/>
</dbReference>
<gene>
    <name evidence="2" type="ORF">PHACADRAFT_140921</name>
</gene>
<dbReference type="SUPFAM" id="SSF50129">
    <property type="entry name" value="GroES-like"/>
    <property type="match status" value="1"/>
</dbReference>
<dbReference type="CDD" id="cd08249">
    <property type="entry name" value="enoyl_reductase_like"/>
    <property type="match status" value="1"/>
</dbReference>
<reference evidence="2 3" key="1">
    <citation type="journal article" date="2012" name="BMC Genomics">
        <title>Comparative genomics of the white-rot fungi, Phanerochaete carnosa and P. chrysosporium, to elucidate the genetic basis of the distinct wood types they colonize.</title>
        <authorList>
            <person name="Suzuki H."/>
            <person name="MacDonald J."/>
            <person name="Syed K."/>
            <person name="Salamov A."/>
            <person name="Hori C."/>
            <person name="Aerts A."/>
            <person name="Henrissat B."/>
            <person name="Wiebenga A."/>
            <person name="vanKuyk P.A."/>
            <person name="Barry K."/>
            <person name="Lindquist E."/>
            <person name="LaButti K."/>
            <person name="Lapidus A."/>
            <person name="Lucas S."/>
            <person name="Coutinho P."/>
            <person name="Gong Y."/>
            <person name="Samejima M."/>
            <person name="Mahadevan R."/>
            <person name="Abou-Zaid M."/>
            <person name="de Vries R.P."/>
            <person name="Igarashi K."/>
            <person name="Yadav J.S."/>
            <person name="Grigoriev I.V."/>
            <person name="Master E.R."/>
        </authorList>
    </citation>
    <scope>NUCLEOTIDE SEQUENCE [LARGE SCALE GENOMIC DNA]</scope>
    <source>
        <strain evidence="2 3">HHB-10118-sp</strain>
    </source>
</reference>
<dbReference type="InterPro" id="IPR013154">
    <property type="entry name" value="ADH-like_N"/>
</dbReference>
<dbReference type="PANTHER" id="PTHR45348:SF3">
    <property type="entry name" value="ENOYL REDUCTASE (ER) DOMAIN-CONTAINING PROTEIN"/>
    <property type="match status" value="1"/>
</dbReference>
<dbReference type="InterPro" id="IPR036291">
    <property type="entry name" value="NAD(P)-bd_dom_sf"/>
</dbReference>
<dbReference type="Proteomes" id="UP000008370">
    <property type="component" value="Unassembled WGS sequence"/>
</dbReference>
<evidence type="ECO:0000313" key="3">
    <source>
        <dbReference type="Proteomes" id="UP000008370"/>
    </source>
</evidence>